<evidence type="ECO:0000256" key="2">
    <source>
        <dbReference type="ARBA" id="ARBA00001462"/>
    </source>
</evidence>
<dbReference type="InterPro" id="IPR013319">
    <property type="entry name" value="GH11/12"/>
</dbReference>
<keyword evidence="8 14" id="KW-0858">Xylan degradation</keyword>
<protein>
    <recommendedName>
        <fullName evidence="14">endo-1,4-beta-xylanase</fullName>
        <ecNumber evidence="14">3.2.1.8</ecNumber>
    </recommendedName>
</protein>
<evidence type="ECO:0000256" key="3">
    <source>
        <dbReference type="ARBA" id="ARBA00004613"/>
    </source>
</evidence>
<comment type="subcellular location">
    <subcellularLocation>
        <location evidence="3">Secreted</location>
    </subcellularLocation>
</comment>
<keyword evidence="9 16" id="KW-0732">Signal</keyword>
<reference evidence="18 19" key="1">
    <citation type="journal article" date="2014" name="Genome Biol. Evol.">
        <title>The secreted proteins of Achlya hypogyna and Thraustotheca clavata identify the ancestral oomycete secretome and reveal gene acquisitions by horizontal gene transfer.</title>
        <authorList>
            <person name="Misner I."/>
            <person name="Blouin N."/>
            <person name="Leonard G."/>
            <person name="Richards T.A."/>
            <person name="Lane C.E."/>
        </authorList>
    </citation>
    <scope>NUCLEOTIDE SEQUENCE [LARGE SCALE GENOMIC DNA]</scope>
    <source>
        <strain evidence="18 19">ATCC 34112</strain>
    </source>
</reference>
<keyword evidence="10 14" id="KW-0378">Hydrolase</keyword>
<dbReference type="InterPro" id="IPR023296">
    <property type="entry name" value="Glyco_hydro_beta-prop_sf"/>
</dbReference>
<dbReference type="Pfam" id="PF00457">
    <property type="entry name" value="Glyco_hydro_11"/>
    <property type="match status" value="1"/>
</dbReference>
<feature type="domain" description="GH11" evidence="17">
    <location>
        <begin position="17"/>
        <end position="211"/>
    </location>
</feature>
<dbReference type="InterPro" id="IPR013320">
    <property type="entry name" value="ConA-like_dom_sf"/>
</dbReference>
<evidence type="ECO:0000313" key="19">
    <source>
        <dbReference type="Proteomes" id="UP000243217"/>
    </source>
</evidence>
<dbReference type="CDD" id="cd08987">
    <property type="entry name" value="GH62"/>
    <property type="match status" value="1"/>
</dbReference>
<dbReference type="PROSITE" id="PS00776">
    <property type="entry name" value="GH11_1"/>
    <property type="match status" value="1"/>
</dbReference>
<dbReference type="PANTHER" id="PTHR40631">
    <property type="entry name" value="ALPHA-L-ARABINOFURANOSIDASE AXHA-2-RELATED"/>
    <property type="match status" value="1"/>
</dbReference>
<keyword evidence="13 14" id="KW-0624">Polysaccharide degradation</keyword>
<dbReference type="GO" id="GO:0046373">
    <property type="term" value="P:L-arabinose metabolic process"/>
    <property type="evidence" value="ECO:0007669"/>
    <property type="project" value="InterPro"/>
</dbReference>
<dbReference type="GO" id="GO:0005576">
    <property type="term" value="C:extracellular region"/>
    <property type="evidence" value="ECO:0007669"/>
    <property type="project" value="UniProtKB-SubCell"/>
</dbReference>
<dbReference type="Proteomes" id="UP000243217">
    <property type="component" value="Unassembled WGS sequence"/>
</dbReference>
<dbReference type="UniPathway" id="UPA00114"/>
<feature type="chain" id="PRO_5012235561" description="endo-1,4-beta-xylanase" evidence="16">
    <location>
        <begin position="19"/>
        <end position="584"/>
    </location>
</feature>
<dbReference type="InterPro" id="IPR018208">
    <property type="entry name" value="GH11_AS_1"/>
</dbReference>
<evidence type="ECO:0000256" key="7">
    <source>
        <dbReference type="ARBA" id="ARBA00022525"/>
    </source>
</evidence>
<dbReference type="OrthoDB" id="3156236at2759"/>
<dbReference type="FunFam" id="2.60.120.180:FF:000001">
    <property type="entry name" value="Endo-1,4-beta-xylanase"/>
    <property type="match status" value="1"/>
</dbReference>
<feature type="compositionally biased region" description="Low complexity" evidence="15">
    <location>
        <begin position="217"/>
        <end position="258"/>
    </location>
</feature>
<proteinExistence type="inferred from homology"/>
<dbReference type="PRINTS" id="PR00911">
    <property type="entry name" value="GLHYDRLASE11"/>
</dbReference>
<keyword evidence="19" id="KW-1185">Reference proteome</keyword>
<dbReference type="PANTHER" id="PTHR40631:SF2">
    <property type="entry name" value="ALPHA-L-ARABINOFURANOSIDASE"/>
    <property type="match status" value="1"/>
</dbReference>
<evidence type="ECO:0000256" key="15">
    <source>
        <dbReference type="SAM" id="MobiDB-lite"/>
    </source>
</evidence>
<evidence type="ECO:0000259" key="17">
    <source>
        <dbReference type="PROSITE" id="PS51761"/>
    </source>
</evidence>
<organism evidence="18 19">
    <name type="scientific">Thraustotheca clavata</name>
    <dbReference type="NCBI Taxonomy" id="74557"/>
    <lineage>
        <taxon>Eukaryota</taxon>
        <taxon>Sar</taxon>
        <taxon>Stramenopiles</taxon>
        <taxon>Oomycota</taxon>
        <taxon>Saprolegniomycetes</taxon>
        <taxon>Saprolegniales</taxon>
        <taxon>Achlyaceae</taxon>
        <taxon>Thraustotheca</taxon>
    </lineage>
</organism>
<feature type="active site" description="Nucleophile" evidence="14">
    <location>
        <position position="105"/>
    </location>
</feature>
<gene>
    <name evidence="18" type="ORF">THRCLA_03492</name>
</gene>
<evidence type="ECO:0000256" key="13">
    <source>
        <dbReference type="ARBA" id="ARBA00023326"/>
    </source>
</evidence>
<dbReference type="STRING" id="74557.A0A1W0ACZ7"/>
<dbReference type="PROSITE" id="PS51761">
    <property type="entry name" value="GH11_3"/>
    <property type="match status" value="1"/>
</dbReference>
<feature type="region of interest" description="Disordered" evidence="15">
    <location>
        <begin position="212"/>
        <end position="267"/>
    </location>
</feature>
<comment type="pathway">
    <text evidence="4 14">Glycan degradation; xylan degradation.</text>
</comment>
<evidence type="ECO:0000256" key="11">
    <source>
        <dbReference type="ARBA" id="ARBA00023277"/>
    </source>
</evidence>
<comment type="similarity">
    <text evidence="6 14">Belongs to the glycosyl hydrolase 11 (cellulase G) family.</text>
</comment>
<accession>A0A1W0ACZ7</accession>
<dbReference type="InterPro" id="IPR005193">
    <property type="entry name" value="GH62_arabinosidase"/>
</dbReference>
<evidence type="ECO:0000256" key="10">
    <source>
        <dbReference type="ARBA" id="ARBA00022801"/>
    </source>
</evidence>
<keyword evidence="11 14" id="KW-0119">Carbohydrate metabolism</keyword>
<comment type="catalytic activity">
    <reaction evidence="1 14">
        <text>Endohydrolysis of (1-&gt;4)-beta-D-xylosidic linkages in xylans.</text>
        <dbReference type="EC" id="3.2.1.8"/>
    </reaction>
</comment>
<keyword evidence="7" id="KW-0964">Secreted</keyword>
<feature type="active site" description="Proton donor" evidence="14">
    <location>
        <position position="198"/>
    </location>
</feature>
<dbReference type="GO" id="GO:0045493">
    <property type="term" value="P:xylan catabolic process"/>
    <property type="evidence" value="ECO:0007669"/>
    <property type="project" value="UniProtKB-UniRule"/>
</dbReference>
<sequence length="584" mass="63879">MVSRLFTLFALAVAAVTARQSASGDDHGFYYSMWSDGATQTNYKNLNGGSYSVTWSSPNGGGGNFVGGKGWEVGKSRAIKYTGTFNTNGNSYLTVYGWSRNPLIEYYIVENYGTYNPGSGGQLKGTVTSDGSVYDIYTAMRYNAPSIDGDGKTFQQFWSVRRNKRTGGTVTTANHFNAWAKLGMKIGTQLVYQIVASEGYKSSGSASITVYADGAGPTSSPTAQPTSQPSSQPTTKPTSKPTTKPTSKPTTAPNTTSPHPVGLPSSFKWSSTGPIISPKNDGKGVIAIKDPTIIHANGAYHVFASIFTSTSGYNLVYMTFKHINLAQQATFHYLDQTPIGPGYRAAPEVFYFAPQKLWYLVYQDGNAAYSTNPDINNPAGWTAPQHFYSGEPNIIRQNIGKGGWVDMFVICDAKDCHLFSSDDNGHLYRSSTSITNFPHGMSEPVIALQDTVDIHAVFEASCVYHINGQYMLVVEAIGSDGERYFRSWTSNSLSGTWNSLANTESNPFARSNNVVFKNGAWTKSISHGELVRTQTDQTLTIDPCKPLQFLYQGLNPMYQHLDYNMKPWRLGLLTQTNHMCITIS</sequence>
<dbReference type="GO" id="GO:0031176">
    <property type="term" value="F:endo-1,4-beta-xylanase activity"/>
    <property type="evidence" value="ECO:0007669"/>
    <property type="project" value="UniProtKB-UniRule"/>
</dbReference>
<comment type="caution">
    <text evidence="18">The sequence shown here is derived from an EMBL/GenBank/DDBJ whole genome shotgun (WGS) entry which is preliminary data.</text>
</comment>
<dbReference type="InterPro" id="IPR033123">
    <property type="entry name" value="GH11_dom"/>
</dbReference>
<evidence type="ECO:0000256" key="6">
    <source>
        <dbReference type="ARBA" id="ARBA00007792"/>
    </source>
</evidence>
<keyword evidence="12 14" id="KW-0326">Glycosidase</keyword>
<comment type="catalytic activity">
    <reaction evidence="2">
        <text>Hydrolysis of terminal non-reducing alpha-L-arabinofuranoside residues in alpha-L-arabinosides.</text>
        <dbReference type="EC" id="3.2.1.55"/>
    </reaction>
</comment>
<dbReference type="Gene3D" id="2.60.120.180">
    <property type="match status" value="1"/>
</dbReference>
<dbReference type="EMBL" id="JNBS01000001">
    <property type="protein sequence ID" value="OQS08029.1"/>
    <property type="molecule type" value="Genomic_DNA"/>
</dbReference>
<evidence type="ECO:0000256" key="16">
    <source>
        <dbReference type="SAM" id="SignalP"/>
    </source>
</evidence>
<dbReference type="EC" id="3.2.1.8" evidence="14"/>
<evidence type="ECO:0000256" key="1">
    <source>
        <dbReference type="ARBA" id="ARBA00000681"/>
    </source>
</evidence>
<evidence type="ECO:0000256" key="12">
    <source>
        <dbReference type="ARBA" id="ARBA00023295"/>
    </source>
</evidence>
<evidence type="ECO:0000256" key="14">
    <source>
        <dbReference type="PROSITE-ProRule" id="PRU01097"/>
    </source>
</evidence>
<evidence type="ECO:0000256" key="8">
    <source>
        <dbReference type="ARBA" id="ARBA00022651"/>
    </source>
</evidence>
<feature type="signal peptide" evidence="16">
    <location>
        <begin position="1"/>
        <end position="18"/>
    </location>
</feature>
<name>A0A1W0ACZ7_9STRA</name>
<dbReference type="SUPFAM" id="SSF49899">
    <property type="entry name" value="Concanavalin A-like lectins/glucanases"/>
    <property type="match status" value="1"/>
</dbReference>
<evidence type="ECO:0000256" key="5">
    <source>
        <dbReference type="ARBA" id="ARBA00007396"/>
    </source>
</evidence>
<dbReference type="GO" id="GO:0046556">
    <property type="term" value="F:alpha-L-arabinofuranosidase activity"/>
    <property type="evidence" value="ECO:0007669"/>
    <property type="project" value="UniProtKB-EC"/>
</dbReference>
<comment type="similarity">
    <text evidence="5">Belongs to the glycosyl hydrolase 62 family.</text>
</comment>
<evidence type="ECO:0000313" key="18">
    <source>
        <dbReference type="EMBL" id="OQS08029.1"/>
    </source>
</evidence>
<dbReference type="SUPFAM" id="SSF75005">
    <property type="entry name" value="Arabinanase/levansucrase/invertase"/>
    <property type="match status" value="1"/>
</dbReference>
<dbReference type="Gene3D" id="2.115.10.20">
    <property type="entry name" value="Glycosyl hydrolase domain, family 43"/>
    <property type="match status" value="1"/>
</dbReference>
<dbReference type="AlphaFoldDB" id="A0A1W0ACZ7"/>
<dbReference type="InterPro" id="IPR001137">
    <property type="entry name" value="Glyco_hydro_11"/>
</dbReference>
<evidence type="ECO:0000256" key="9">
    <source>
        <dbReference type="ARBA" id="ARBA00022729"/>
    </source>
</evidence>
<dbReference type="Pfam" id="PF03664">
    <property type="entry name" value="Glyco_hydro_62"/>
    <property type="match status" value="1"/>
</dbReference>
<evidence type="ECO:0000256" key="4">
    <source>
        <dbReference type="ARBA" id="ARBA00004851"/>
    </source>
</evidence>